<reference evidence="5 6" key="1">
    <citation type="submission" date="2015-10" db="EMBL/GenBank/DDBJ databases">
        <title>Metagenome-Assembled Genomes uncover a global brackish microbiome.</title>
        <authorList>
            <person name="Hugerth L.W."/>
            <person name="Larsson J."/>
            <person name="Alneberg J."/>
            <person name="Lindh M.V."/>
            <person name="Legrand C."/>
            <person name="Pinhassi J."/>
            <person name="Andersson A.F."/>
        </authorList>
    </citation>
    <scope>NUCLEOTIDE SEQUENCE [LARGE SCALE GENOMIC DNA]</scope>
    <source>
        <strain evidence="5">BACL4 MAG-120507-bin80</strain>
    </source>
</reference>
<evidence type="ECO:0000259" key="4">
    <source>
        <dbReference type="SMART" id="SM00363"/>
    </source>
</evidence>
<dbReference type="InterPro" id="IPR002942">
    <property type="entry name" value="S4_RNA-bd"/>
</dbReference>
<dbReference type="AlphaFoldDB" id="A0A0R2SD37"/>
<dbReference type="EMBL" id="LIBB01000047">
    <property type="protein sequence ID" value="KRO72769.1"/>
    <property type="molecule type" value="Genomic_DNA"/>
</dbReference>
<dbReference type="PROSITE" id="PS01129">
    <property type="entry name" value="PSI_RLU"/>
    <property type="match status" value="1"/>
</dbReference>
<dbReference type="Gene3D" id="3.30.2350.10">
    <property type="entry name" value="Pseudouridine synthase"/>
    <property type="match status" value="2"/>
</dbReference>
<dbReference type="GO" id="GO:0120159">
    <property type="term" value="F:rRNA pseudouridine synthase activity"/>
    <property type="evidence" value="ECO:0007669"/>
    <property type="project" value="UniProtKB-ARBA"/>
</dbReference>
<organism evidence="5 6">
    <name type="scientific">OM182 bacterium BACL3 MAG-120507-bin80</name>
    <dbReference type="NCBI Taxonomy" id="1655577"/>
    <lineage>
        <taxon>Bacteria</taxon>
        <taxon>Pseudomonadati</taxon>
        <taxon>Pseudomonadota</taxon>
        <taxon>Gammaproteobacteria</taxon>
        <taxon>OMG group</taxon>
        <taxon>OM182 clade</taxon>
    </lineage>
</organism>
<comment type="caution">
    <text evidence="5">The sequence shown here is derived from an EMBL/GenBank/DDBJ whole genome shotgun (WGS) entry which is preliminary data.</text>
</comment>
<dbReference type="PANTHER" id="PTHR21600:SF44">
    <property type="entry name" value="RIBOSOMAL LARGE SUBUNIT PSEUDOURIDINE SYNTHASE D"/>
    <property type="match status" value="1"/>
</dbReference>
<dbReference type="Pfam" id="PF00849">
    <property type="entry name" value="PseudoU_synth_2"/>
    <property type="match status" value="1"/>
</dbReference>
<evidence type="ECO:0000256" key="1">
    <source>
        <dbReference type="ARBA" id="ARBA00010876"/>
    </source>
</evidence>
<dbReference type="InterPro" id="IPR036986">
    <property type="entry name" value="S4_RNA-bd_sf"/>
</dbReference>
<accession>A0A0R2SD37</accession>
<evidence type="ECO:0000256" key="3">
    <source>
        <dbReference type="PROSITE-ProRule" id="PRU00182"/>
    </source>
</evidence>
<dbReference type="SUPFAM" id="SSF55120">
    <property type="entry name" value="Pseudouridine synthase"/>
    <property type="match status" value="2"/>
</dbReference>
<dbReference type="PANTHER" id="PTHR21600">
    <property type="entry name" value="MITOCHONDRIAL RNA PSEUDOURIDINE SYNTHASE"/>
    <property type="match status" value="1"/>
</dbReference>
<dbReference type="CDD" id="cd00165">
    <property type="entry name" value="S4"/>
    <property type="match status" value="1"/>
</dbReference>
<dbReference type="InterPro" id="IPR050188">
    <property type="entry name" value="RluA_PseudoU_synthase"/>
</dbReference>
<evidence type="ECO:0000256" key="2">
    <source>
        <dbReference type="ARBA" id="ARBA00023235"/>
    </source>
</evidence>
<dbReference type="InterPro" id="IPR006145">
    <property type="entry name" value="PsdUridine_synth_RsuA/RluA"/>
</dbReference>
<dbReference type="Gene3D" id="3.10.290.10">
    <property type="entry name" value="RNA-binding S4 domain"/>
    <property type="match status" value="1"/>
</dbReference>
<keyword evidence="2" id="KW-0413">Isomerase</keyword>
<dbReference type="GO" id="GO:0003723">
    <property type="term" value="F:RNA binding"/>
    <property type="evidence" value="ECO:0007669"/>
    <property type="project" value="UniProtKB-KW"/>
</dbReference>
<comment type="similarity">
    <text evidence="1">Belongs to the pseudouridine synthase RluA family.</text>
</comment>
<dbReference type="GO" id="GO:0000455">
    <property type="term" value="P:enzyme-directed rRNA pseudouridine synthesis"/>
    <property type="evidence" value="ECO:0007669"/>
    <property type="project" value="TreeGrafter"/>
</dbReference>
<proteinExistence type="inferred from homology"/>
<dbReference type="SMART" id="SM00363">
    <property type="entry name" value="S4"/>
    <property type="match status" value="1"/>
</dbReference>
<dbReference type="CDD" id="cd02869">
    <property type="entry name" value="PseudoU_synth_RluA_like"/>
    <property type="match status" value="1"/>
</dbReference>
<name>A0A0R2SD37_9GAMM</name>
<dbReference type="Proteomes" id="UP000051934">
    <property type="component" value="Unassembled WGS sequence"/>
</dbReference>
<protein>
    <submittedName>
        <fullName evidence="5">Ribosomal large subunit pseudouridine synthase D</fullName>
    </submittedName>
</protein>
<dbReference type="Pfam" id="PF01479">
    <property type="entry name" value="S4"/>
    <property type="match status" value="1"/>
</dbReference>
<dbReference type="InterPro" id="IPR020103">
    <property type="entry name" value="PsdUridine_synth_cat_dom_sf"/>
</dbReference>
<feature type="domain" description="RNA-binding S4" evidence="4">
    <location>
        <begin position="17"/>
        <end position="74"/>
    </location>
</feature>
<dbReference type="InterPro" id="IPR006224">
    <property type="entry name" value="PsdUridine_synth_RluA-like_CS"/>
</dbReference>
<dbReference type="SUPFAM" id="SSF55174">
    <property type="entry name" value="Alpha-L RNA-binding motif"/>
    <property type="match status" value="1"/>
</dbReference>
<gene>
    <name evidence="5" type="ORF">ABR69_01655</name>
</gene>
<dbReference type="PROSITE" id="PS50889">
    <property type="entry name" value="S4"/>
    <property type="match status" value="1"/>
</dbReference>
<sequence>MTHIVLSAQVPETFANQRLDLVAAQLFPDYSRARLQTWIKEGQLKVNSSAARPRDTVYLGDELSVDVVLQAEREWEAQAMPIDIVFEDEHLIILNKATDVVVHPAAGHRDGTLLNGLLSHCPSLKEVPRAGIVHRLDKDTTGLLMVAKTLESHVQLVEQLRLREVKREYEALESHVQLVEQLRLREVKREYEAVAQGVLTGGGKVDAPLGRHPVNRKRRAVVEDGQEAVTHYRVLNRYRSHTHIHVQLETGRTHQIRAHLSHINIPLVGDPLYSGRLQMPAGCSPVLAACLRSFKRQALHARRLTLQHPATGETMVWEAQLPQDFKDLLTVLDDDVRAV</sequence>
<evidence type="ECO:0000313" key="5">
    <source>
        <dbReference type="EMBL" id="KRO72769.1"/>
    </source>
</evidence>
<keyword evidence="3" id="KW-0694">RNA-binding</keyword>
<evidence type="ECO:0000313" key="6">
    <source>
        <dbReference type="Proteomes" id="UP000051934"/>
    </source>
</evidence>